<sequence>MITPADELRAAAAKLAPSSPAVAAHTVAVRLHPDVVNALADLLVAVSYSHDDESLNEPGSDRHDACDRTVCAPAAALAVARALTAVSPVV</sequence>
<dbReference type="RefSeq" id="WP_193382618.1">
    <property type="nucleotide sequence ID" value="NZ_JABXWF010000011.1"/>
</dbReference>
<gene>
    <name evidence="1" type="ORF">PV383_19845</name>
</gene>
<proteinExistence type="predicted"/>
<accession>A0ABU4MPQ7</accession>
<reference evidence="1 2" key="1">
    <citation type="journal article" date="2023" name="Microb. Genom.">
        <title>Mesoterricola silvestris gen. nov., sp. nov., Mesoterricola sediminis sp. nov., Geothrix oryzae sp. nov., Geothrix edaphica sp. nov., Geothrix rubra sp. nov., and Geothrix limicola sp. nov., six novel members of Acidobacteriota isolated from soils.</title>
        <authorList>
            <person name="Weisberg A.J."/>
            <person name="Pearce E."/>
            <person name="Kramer C.G."/>
            <person name="Chang J.H."/>
            <person name="Clarke C.R."/>
        </authorList>
    </citation>
    <scope>NUCLEOTIDE SEQUENCE [LARGE SCALE GENOMIC DNA]</scope>
    <source>
        <strain evidence="1 2">NE20-4-1</strain>
    </source>
</reference>
<comment type="caution">
    <text evidence="1">The sequence shown here is derived from an EMBL/GenBank/DDBJ whole genome shotgun (WGS) entry which is preliminary data.</text>
</comment>
<dbReference type="EMBL" id="JARAWJ010000014">
    <property type="protein sequence ID" value="MDX3039413.1"/>
    <property type="molecule type" value="Genomic_DNA"/>
</dbReference>
<protein>
    <submittedName>
        <fullName evidence="1">Uncharacterized protein</fullName>
    </submittedName>
</protein>
<evidence type="ECO:0000313" key="2">
    <source>
        <dbReference type="Proteomes" id="UP001282474"/>
    </source>
</evidence>
<evidence type="ECO:0000313" key="1">
    <source>
        <dbReference type="EMBL" id="MDX3039413.1"/>
    </source>
</evidence>
<organism evidence="1 2">
    <name type="scientific">Streptomyces caniscabiei</name>
    <dbReference type="NCBI Taxonomy" id="2746961"/>
    <lineage>
        <taxon>Bacteria</taxon>
        <taxon>Bacillati</taxon>
        <taxon>Actinomycetota</taxon>
        <taxon>Actinomycetes</taxon>
        <taxon>Kitasatosporales</taxon>
        <taxon>Streptomycetaceae</taxon>
        <taxon>Streptomyces</taxon>
    </lineage>
</organism>
<keyword evidence="2" id="KW-1185">Reference proteome</keyword>
<name>A0ABU4MPQ7_9ACTN</name>
<dbReference type="Proteomes" id="UP001282474">
    <property type="component" value="Unassembled WGS sequence"/>
</dbReference>